<keyword evidence="3" id="KW-1185">Reference proteome</keyword>
<dbReference type="InterPro" id="IPR021920">
    <property type="entry name" value="DUF3531"/>
</dbReference>
<dbReference type="Pfam" id="PF12049">
    <property type="entry name" value="DUF3531"/>
    <property type="match status" value="1"/>
</dbReference>
<name>A0A9D4YWB5_CHLVU</name>
<dbReference type="OrthoDB" id="2014339at2759"/>
<proteinExistence type="predicted"/>
<gene>
    <name evidence="2" type="ORF">D9Q98_010145</name>
</gene>
<dbReference type="EMBL" id="SIDB01000008">
    <property type="protein sequence ID" value="KAI3429832.1"/>
    <property type="molecule type" value="Genomic_DNA"/>
</dbReference>
<dbReference type="PANTHER" id="PTHR46737:SF2">
    <property type="entry name" value="OS02G0827600 PROTEIN"/>
    <property type="match status" value="1"/>
</dbReference>
<dbReference type="AlphaFoldDB" id="A0A9D4YWB5"/>
<reference evidence="2" key="1">
    <citation type="journal article" date="2019" name="Plant J.">
        <title>Chlorella vulgaris genome assembly and annotation reveals the molecular basis for metabolic acclimation to high light conditions.</title>
        <authorList>
            <person name="Cecchin M."/>
            <person name="Marcolungo L."/>
            <person name="Rossato M."/>
            <person name="Girolomoni L."/>
            <person name="Cosentino E."/>
            <person name="Cuine S."/>
            <person name="Li-Beisson Y."/>
            <person name="Delledonne M."/>
            <person name="Ballottari M."/>
        </authorList>
    </citation>
    <scope>NUCLEOTIDE SEQUENCE</scope>
    <source>
        <strain evidence="2">211/11P</strain>
    </source>
</reference>
<dbReference type="PANTHER" id="PTHR46737">
    <property type="entry name" value="OS02G0827600 PROTEIN"/>
    <property type="match status" value="1"/>
</dbReference>
<evidence type="ECO:0000256" key="1">
    <source>
        <dbReference type="SAM" id="MobiDB-lite"/>
    </source>
</evidence>
<reference evidence="2" key="2">
    <citation type="submission" date="2020-11" db="EMBL/GenBank/DDBJ databases">
        <authorList>
            <person name="Cecchin M."/>
            <person name="Marcolungo L."/>
            <person name="Rossato M."/>
            <person name="Girolomoni L."/>
            <person name="Cosentino E."/>
            <person name="Cuine S."/>
            <person name="Li-Beisson Y."/>
            <person name="Delledonne M."/>
            <person name="Ballottari M."/>
        </authorList>
    </citation>
    <scope>NUCLEOTIDE SEQUENCE</scope>
    <source>
        <strain evidence="2">211/11P</strain>
        <tissue evidence="2">Whole cell</tissue>
    </source>
</reference>
<feature type="region of interest" description="Disordered" evidence="1">
    <location>
        <begin position="256"/>
        <end position="297"/>
    </location>
</feature>
<comment type="caution">
    <text evidence="2">The sequence shown here is derived from an EMBL/GenBank/DDBJ whole genome shotgun (WGS) entry which is preliminary data.</text>
</comment>
<evidence type="ECO:0000313" key="2">
    <source>
        <dbReference type="EMBL" id="KAI3429832.1"/>
    </source>
</evidence>
<dbReference type="Proteomes" id="UP001055712">
    <property type="component" value="Unassembled WGS sequence"/>
</dbReference>
<sequence length="297" mass="33496">MSASSVASTSGRACRATPVIRRSAVWHSAAPNGRHTCKQQQQKQRCRVVAAVAAEDKPEWLRQLEADAPDDEDVARLLEGAGGDPRVIQQRMQQEMDGIRAQIQETRYGGEDAPMDVSFRSPADNFNLWVWMELYKPPSGGEMELLQEVVNSWYMLGRLGAFNSSNLQVLYHQDNDLVDLEYDVGEEASIPATFHEVQPLESRDYWTRFWVDMGTADELALDMLINALTTFSKEQLGIKQLVIGGENDDWAAPARDEFLPEVTMDPMRGPRRLDKQEGDSDDEYEGSVFDEGTFEDE</sequence>
<organism evidence="2 3">
    <name type="scientific">Chlorella vulgaris</name>
    <name type="common">Green alga</name>
    <dbReference type="NCBI Taxonomy" id="3077"/>
    <lineage>
        <taxon>Eukaryota</taxon>
        <taxon>Viridiplantae</taxon>
        <taxon>Chlorophyta</taxon>
        <taxon>core chlorophytes</taxon>
        <taxon>Trebouxiophyceae</taxon>
        <taxon>Chlorellales</taxon>
        <taxon>Chlorellaceae</taxon>
        <taxon>Chlorella clade</taxon>
        <taxon>Chlorella</taxon>
    </lineage>
</organism>
<protein>
    <submittedName>
        <fullName evidence="2">Uncharacterized protein</fullName>
    </submittedName>
</protein>
<evidence type="ECO:0000313" key="3">
    <source>
        <dbReference type="Proteomes" id="UP001055712"/>
    </source>
</evidence>
<accession>A0A9D4YWB5</accession>